<evidence type="ECO:0000256" key="2">
    <source>
        <dbReference type="ARBA" id="ARBA00024341"/>
    </source>
</evidence>
<dbReference type="AlphaFoldDB" id="A0A2P5BA80"/>
<feature type="region of interest" description="Disordered" evidence="3">
    <location>
        <begin position="1"/>
        <end position="51"/>
    </location>
</feature>
<dbReference type="CDD" id="cd23767">
    <property type="entry name" value="IQCD"/>
    <property type="match status" value="1"/>
</dbReference>
<comment type="similarity">
    <text evidence="2">Belongs to the IQD family.</text>
</comment>
<name>A0A2P5BA80_PARAD</name>
<gene>
    <name evidence="4" type="ORF">PanWU01x14_256730</name>
</gene>
<dbReference type="Proteomes" id="UP000237105">
    <property type="component" value="Unassembled WGS sequence"/>
</dbReference>
<dbReference type="PROSITE" id="PS50096">
    <property type="entry name" value="IQ"/>
    <property type="match status" value="1"/>
</dbReference>
<dbReference type="EMBL" id="JXTB01000325">
    <property type="protein sequence ID" value="PON45681.1"/>
    <property type="molecule type" value="Genomic_DNA"/>
</dbReference>
<dbReference type="PANTHER" id="PTHR32295:SF93">
    <property type="entry name" value="PROTEIN IQ-DOMAIN 9"/>
    <property type="match status" value="1"/>
</dbReference>
<dbReference type="PANTHER" id="PTHR32295">
    <property type="entry name" value="IQ-DOMAIN 5-RELATED"/>
    <property type="match status" value="1"/>
</dbReference>
<feature type="compositionally biased region" description="Low complexity" evidence="3">
    <location>
        <begin position="38"/>
        <end position="51"/>
    </location>
</feature>
<dbReference type="GO" id="GO:0005516">
    <property type="term" value="F:calmodulin binding"/>
    <property type="evidence" value="ECO:0007669"/>
    <property type="project" value="UniProtKB-KW"/>
</dbReference>
<dbReference type="Pfam" id="PF00612">
    <property type="entry name" value="IQ"/>
    <property type="match status" value="1"/>
</dbReference>
<protein>
    <submittedName>
        <fullName evidence="4">IQ motif, EF-hand binding site</fullName>
    </submittedName>
</protein>
<keyword evidence="1" id="KW-0112">Calmodulin-binding</keyword>
<dbReference type="OrthoDB" id="1923765at2759"/>
<evidence type="ECO:0000256" key="3">
    <source>
        <dbReference type="SAM" id="MobiDB-lite"/>
    </source>
</evidence>
<accession>A0A2P5BA80</accession>
<feature type="compositionally biased region" description="Polar residues" evidence="3">
    <location>
        <begin position="282"/>
        <end position="306"/>
    </location>
</feature>
<dbReference type="STRING" id="3476.A0A2P5BA80"/>
<sequence length="306" mass="34679">MGCLSAIVKRKKAKEGKSKQVKENLGSEESNGSHKELLSSSNEASSSGNATTVNEQMTAATRIQAAFRSFLARKVLHNLKGTVEDQHLDQDQIANEEATATATGGVKGTVRFNEYVEDHSVKNQTMSALNHIHSWSRIQDQIRARRLCMVKEARIRQKKLENQLKLEAKLHELEVEWCGGSETMEEILSRIQQREEAAIKRERAMAYAFLHQWRANSSQYLGQASFSLGKEDWGWSWVERWVAARPWEIRVVSYPTNSKKTQTNQCGRHDKVLNLSEKKTSVSENSISQNGNCKNRKTCSMQPNQS</sequence>
<organism evidence="4 5">
    <name type="scientific">Parasponia andersonii</name>
    <name type="common">Sponia andersonii</name>
    <dbReference type="NCBI Taxonomy" id="3476"/>
    <lineage>
        <taxon>Eukaryota</taxon>
        <taxon>Viridiplantae</taxon>
        <taxon>Streptophyta</taxon>
        <taxon>Embryophyta</taxon>
        <taxon>Tracheophyta</taxon>
        <taxon>Spermatophyta</taxon>
        <taxon>Magnoliopsida</taxon>
        <taxon>eudicotyledons</taxon>
        <taxon>Gunneridae</taxon>
        <taxon>Pentapetalae</taxon>
        <taxon>rosids</taxon>
        <taxon>fabids</taxon>
        <taxon>Rosales</taxon>
        <taxon>Cannabaceae</taxon>
        <taxon>Parasponia</taxon>
    </lineage>
</organism>
<keyword evidence="5" id="KW-1185">Reference proteome</keyword>
<evidence type="ECO:0000313" key="5">
    <source>
        <dbReference type="Proteomes" id="UP000237105"/>
    </source>
</evidence>
<feature type="region of interest" description="Disordered" evidence="3">
    <location>
        <begin position="279"/>
        <end position="306"/>
    </location>
</feature>
<reference evidence="5" key="1">
    <citation type="submission" date="2016-06" db="EMBL/GenBank/DDBJ databases">
        <title>Parallel loss of symbiosis genes in relatives of nitrogen-fixing non-legume Parasponia.</title>
        <authorList>
            <person name="Van Velzen R."/>
            <person name="Holmer R."/>
            <person name="Bu F."/>
            <person name="Rutten L."/>
            <person name="Van Zeijl A."/>
            <person name="Liu W."/>
            <person name="Santuari L."/>
            <person name="Cao Q."/>
            <person name="Sharma T."/>
            <person name="Shen D."/>
            <person name="Roswanjaya Y."/>
            <person name="Wardhani T."/>
            <person name="Kalhor M.S."/>
            <person name="Jansen J."/>
            <person name="Van den Hoogen J."/>
            <person name="Gungor B."/>
            <person name="Hartog M."/>
            <person name="Hontelez J."/>
            <person name="Verver J."/>
            <person name="Yang W.-C."/>
            <person name="Schijlen E."/>
            <person name="Repin R."/>
            <person name="Schilthuizen M."/>
            <person name="Schranz E."/>
            <person name="Heidstra R."/>
            <person name="Miyata K."/>
            <person name="Fedorova E."/>
            <person name="Kohlen W."/>
            <person name="Bisseling T."/>
            <person name="Smit S."/>
            <person name="Geurts R."/>
        </authorList>
    </citation>
    <scope>NUCLEOTIDE SEQUENCE [LARGE SCALE GENOMIC DNA]</scope>
    <source>
        <strain evidence="5">cv. WU1-14</strain>
    </source>
</reference>
<evidence type="ECO:0000256" key="1">
    <source>
        <dbReference type="ARBA" id="ARBA00022860"/>
    </source>
</evidence>
<proteinExistence type="inferred from homology"/>
<dbReference type="InterPro" id="IPR000048">
    <property type="entry name" value="IQ_motif_EF-hand-BS"/>
</dbReference>
<evidence type="ECO:0000313" key="4">
    <source>
        <dbReference type="EMBL" id="PON45681.1"/>
    </source>
</evidence>
<comment type="caution">
    <text evidence="4">The sequence shown here is derived from an EMBL/GenBank/DDBJ whole genome shotgun (WGS) entry which is preliminary data.</text>
</comment>